<dbReference type="AlphaFoldDB" id="A0AAD5LNZ6"/>
<keyword evidence="3" id="KW-1185">Reference proteome</keyword>
<gene>
    <name evidence="2" type="ORF">P43SY_010175</name>
</gene>
<comment type="caution">
    <text evidence="2">The sequence shown here is derived from an EMBL/GenBank/DDBJ whole genome shotgun (WGS) entry which is preliminary data.</text>
</comment>
<organism evidence="2 3">
    <name type="scientific">Pythium insidiosum</name>
    <name type="common">Pythiosis disease agent</name>
    <dbReference type="NCBI Taxonomy" id="114742"/>
    <lineage>
        <taxon>Eukaryota</taxon>
        <taxon>Sar</taxon>
        <taxon>Stramenopiles</taxon>
        <taxon>Oomycota</taxon>
        <taxon>Peronosporomycetes</taxon>
        <taxon>Pythiales</taxon>
        <taxon>Pythiaceae</taxon>
        <taxon>Pythium</taxon>
    </lineage>
</organism>
<feature type="compositionally biased region" description="Basic and acidic residues" evidence="1">
    <location>
        <begin position="98"/>
        <end position="111"/>
    </location>
</feature>
<dbReference type="PANTHER" id="PTHR28052">
    <property type="entry name" value="UPF0545 PROTEIN C22ORF39"/>
    <property type="match status" value="1"/>
</dbReference>
<evidence type="ECO:0000313" key="2">
    <source>
        <dbReference type="EMBL" id="KAJ0407634.1"/>
    </source>
</evidence>
<protein>
    <submittedName>
        <fullName evidence="2">Uncharacterized protein</fullName>
    </submittedName>
</protein>
<dbReference type="PANTHER" id="PTHR28052:SF1">
    <property type="entry name" value="UPF0545 PROTEIN C22ORF39"/>
    <property type="match status" value="1"/>
</dbReference>
<dbReference type="InterPro" id="IPR021475">
    <property type="entry name" value="Pants/Emi1-like"/>
</dbReference>
<evidence type="ECO:0000313" key="3">
    <source>
        <dbReference type="Proteomes" id="UP001209570"/>
    </source>
</evidence>
<accession>A0AAD5LNZ6</accession>
<feature type="region of interest" description="Disordered" evidence="1">
    <location>
        <begin position="87"/>
        <end position="111"/>
    </location>
</feature>
<sequence length="111" mass="13126">MADENPHTDQAKRYIRELLETDESGQRPEFSCRWFVDRAFLCVTPGSQMTYYYRNGRADECRGTMSNMFHCFRASLMEESKRVEYLKTTAMDPTTPPHKTDVWEEKETPGW</sequence>
<dbReference type="Proteomes" id="UP001209570">
    <property type="component" value="Unassembled WGS sequence"/>
</dbReference>
<name>A0AAD5LNZ6_PYTIN</name>
<reference evidence="2" key="1">
    <citation type="submission" date="2021-12" db="EMBL/GenBank/DDBJ databases">
        <title>Prjna785345.</title>
        <authorList>
            <person name="Rujirawat T."/>
            <person name="Krajaejun T."/>
        </authorList>
    </citation>
    <scope>NUCLEOTIDE SEQUENCE</scope>
    <source>
        <strain evidence="2">Pi057C3</strain>
    </source>
</reference>
<evidence type="ECO:0000256" key="1">
    <source>
        <dbReference type="SAM" id="MobiDB-lite"/>
    </source>
</evidence>
<dbReference type="Pfam" id="PF11326">
    <property type="entry name" value="PANTS-like"/>
    <property type="match status" value="1"/>
</dbReference>
<proteinExistence type="predicted"/>
<dbReference type="EMBL" id="JAKCXM010000019">
    <property type="protein sequence ID" value="KAJ0407634.1"/>
    <property type="molecule type" value="Genomic_DNA"/>
</dbReference>